<feature type="region of interest" description="Disordered" evidence="1">
    <location>
        <begin position="83"/>
        <end position="147"/>
    </location>
</feature>
<feature type="compositionally biased region" description="Low complexity" evidence="1">
    <location>
        <begin position="233"/>
        <end position="246"/>
    </location>
</feature>
<feature type="compositionally biased region" description="Polar residues" evidence="1">
    <location>
        <begin position="102"/>
        <end position="114"/>
    </location>
</feature>
<feature type="compositionally biased region" description="Polar residues" evidence="1">
    <location>
        <begin position="263"/>
        <end position="276"/>
    </location>
</feature>
<keyword evidence="2" id="KW-1133">Transmembrane helix</keyword>
<feature type="compositionally biased region" description="Polar residues" evidence="1">
    <location>
        <begin position="207"/>
        <end position="221"/>
    </location>
</feature>
<comment type="caution">
    <text evidence="3">The sequence shown here is derived from an EMBL/GenBank/DDBJ whole genome shotgun (WGS) entry which is preliminary data.</text>
</comment>
<accession>A0ABW4H972</accession>
<feature type="compositionally biased region" description="Basic and acidic residues" evidence="1">
    <location>
        <begin position="252"/>
        <end position="261"/>
    </location>
</feature>
<evidence type="ECO:0000256" key="1">
    <source>
        <dbReference type="SAM" id="MobiDB-lite"/>
    </source>
</evidence>
<dbReference type="EMBL" id="JBHUDZ010000002">
    <property type="protein sequence ID" value="MFD1601871.1"/>
    <property type="molecule type" value="Genomic_DNA"/>
</dbReference>
<gene>
    <name evidence="3" type="ORF">ACFSC2_03865</name>
</gene>
<feature type="compositionally biased region" description="Low complexity" evidence="1">
    <location>
        <begin position="351"/>
        <end position="368"/>
    </location>
</feature>
<feature type="compositionally biased region" description="Low complexity" evidence="1">
    <location>
        <begin position="177"/>
        <end position="195"/>
    </location>
</feature>
<keyword evidence="2" id="KW-0812">Transmembrane</keyword>
<evidence type="ECO:0000313" key="4">
    <source>
        <dbReference type="Proteomes" id="UP001597138"/>
    </source>
</evidence>
<organism evidence="3 4">
    <name type="scientific">Flavobacterium artemisiae</name>
    <dbReference type="NCBI Taxonomy" id="2126556"/>
    <lineage>
        <taxon>Bacteria</taxon>
        <taxon>Pseudomonadati</taxon>
        <taxon>Bacteroidota</taxon>
        <taxon>Flavobacteriia</taxon>
        <taxon>Flavobacteriales</taxon>
        <taxon>Flavobacteriaceae</taxon>
        <taxon>Flavobacterium</taxon>
    </lineage>
</organism>
<keyword evidence="4" id="KW-1185">Reference proteome</keyword>
<reference evidence="4" key="1">
    <citation type="journal article" date="2019" name="Int. J. Syst. Evol. Microbiol.">
        <title>The Global Catalogue of Microorganisms (GCM) 10K type strain sequencing project: providing services to taxonomists for standard genome sequencing and annotation.</title>
        <authorList>
            <consortium name="The Broad Institute Genomics Platform"/>
            <consortium name="The Broad Institute Genome Sequencing Center for Infectious Disease"/>
            <person name="Wu L."/>
            <person name="Ma J."/>
        </authorList>
    </citation>
    <scope>NUCLEOTIDE SEQUENCE [LARGE SCALE GENOMIC DNA]</scope>
    <source>
        <strain evidence="4">CCUG 70865</strain>
    </source>
</reference>
<feature type="transmembrane region" description="Helical" evidence="2">
    <location>
        <begin position="41"/>
        <end position="65"/>
    </location>
</feature>
<dbReference type="RefSeq" id="WP_379816299.1">
    <property type="nucleotide sequence ID" value="NZ_JBHUDZ010000002.1"/>
</dbReference>
<feature type="compositionally biased region" description="Basic and acidic residues" evidence="1">
    <location>
        <begin position="196"/>
        <end position="205"/>
    </location>
</feature>
<evidence type="ECO:0000313" key="3">
    <source>
        <dbReference type="EMBL" id="MFD1601871.1"/>
    </source>
</evidence>
<feature type="region of interest" description="Disordered" evidence="1">
    <location>
        <begin position="177"/>
        <end position="276"/>
    </location>
</feature>
<feature type="compositionally biased region" description="Polar residues" evidence="1">
    <location>
        <begin position="340"/>
        <end position="350"/>
    </location>
</feature>
<feature type="compositionally biased region" description="Low complexity" evidence="1">
    <location>
        <begin position="130"/>
        <end position="139"/>
    </location>
</feature>
<keyword evidence="2" id="KW-0472">Membrane</keyword>
<sequence length="700" mass="77263">MKKQKIENIFSSMEDFSSVPPPELWAQIEEKLDKPKKKKRAILWWSAAACLLLGLLLPSILYFIALENKNFDLNTNGTEKIVLDNKTTPNSNKTTPAKKNENNQQVKSNSNENESVIAKEQLNNPSDNFNQQSSYVYSDSDSKNKKGVEHLNSNAKIQKNQTKSNLNKEESVIAKEQLSNSSNGFNQQSSYVYSDSDSKNKKGAEHLNSNAKIQKNQTKSNLNKEESVIAKEQLNNSSNGFNQQSSYVYSDTDSKNKKGAEHLNSNGKIQKNNNTNSVKVGKDVNITAKNHAVAESNTLIAKNKKTVTGIPAENVVFGKTKGFNASVKDPFTNAFEEQKVASNTKKSSQSNGFNGNMNLNNTTNKNGTFNFGTNNNANIPNIALSPELNARNKTATGLNKTDSKNGNVVSEKAIALNQTENSKNTSKFGDALTKQDSAQLAVLQNLEKGILTPEITKDKEDEKEDKKVSKKEKWAVALYAGVANSENYKNDKTLGNVNDSKQTSTYGVKTSYKINKKWAVGSGLKINELGQSVANVSYMNARNTAFFTTSDYYNSQVASADKLTGNSDFLFVPSNSQQAAASENVKNGNLDQSLRYIEMPLEVSYSIFNRNKASINLNTGGFVGKLISNTVTLDGQSLGQNINANDYVYGSTLSSTLQYRVYKKTNVFVEPAMNYYINPLNSQSFNQFQWGLNFGLNVSF</sequence>
<feature type="region of interest" description="Disordered" evidence="1">
    <location>
        <begin position="338"/>
        <end position="368"/>
    </location>
</feature>
<evidence type="ECO:0000256" key="2">
    <source>
        <dbReference type="SAM" id="Phobius"/>
    </source>
</evidence>
<name>A0ABW4H972_9FLAO</name>
<protein>
    <recommendedName>
        <fullName evidence="5">Outer membrane protein beta-barrel domain-containing protein</fullName>
    </recommendedName>
</protein>
<proteinExistence type="predicted"/>
<dbReference type="Proteomes" id="UP001597138">
    <property type="component" value="Unassembled WGS sequence"/>
</dbReference>
<evidence type="ECO:0008006" key="5">
    <source>
        <dbReference type="Google" id="ProtNLM"/>
    </source>
</evidence>
<feature type="compositionally biased region" description="Low complexity" evidence="1">
    <location>
        <begin position="85"/>
        <end position="97"/>
    </location>
</feature>